<proteinExistence type="predicted"/>
<dbReference type="PATRIC" id="fig|1641812.3.peg.3394"/>
<dbReference type="EMBL" id="CP011304">
    <property type="protein sequence ID" value="AKE65629.1"/>
    <property type="molecule type" value="Genomic_DNA"/>
</dbReference>
<dbReference type="Proteomes" id="UP000034103">
    <property type="component" value="Chromosome"/>
</dbReference>
<gene>
    <name evidence="2" type="ORF">MYAER_3291</name>
</gene>
<evidence type="ECO:0000313" key="2">
    <source>
        <dbReference type="EMBL" id="AKE65629.1"/>
    </source>
</evidence>
<dbReference type="RefSeq" id="WP_046662827.1">
    <property type="nucleotide sequence ID" value="NZ_CP011304.1"/>
</dbReference>
<feature type="coiled-coil region" evidence="1">
    <location>
        <begin position="45"/>
        <end position="72"/>
    </location>
</feature>
<dbReference type="SUPFAM" id="SSF52540">
    <property type="entry name" value="P-loop containing nucleoside triphosphate hydrolases"/>
    <property type="match status" value="1"/>
</dbReference>
<dbReference type="HOGENOM" id="CLU_053839_0_0_3"/>
<sequence length="365" mass="42226">MNPKGNEFQITMLGASGVGKTTLLLAMYEKLERIAKDIDFKLIPDEETKKILDKYLEQLKSLQNQMRADERDKGLQGTKAIAGPDSLPKYVFDLVYKNSKIRLIFRDYPGGYLTSKDKMEREFVKKLIQESYGVIVTIDTPAMLEPKRENFQNRKDWDISNDSGKWHQSRNQPKEVLELLKAACANPRNPKLVILAPVKCETYVQKIEDKDGNYYVQEKQPSQKLIAHIQEKYEPLLAFLQGRSENIAVITAPVQTVGCLHFWKYEVEDGNKPRFWFRKTSIDARYKPENGDQLLRYLLSFLFKICNDQLLVERSPILRTIRELFGGDETPFGQAVKTFAQSRKENIDGFTIIQGHPLLFLKRPK</sequence>
<keyword evidence="1" id="KW-0175">Coiled coil</keyword>
<evidence type="ECO:0000313" key="3">
    <source>
        <dbReference type="Proteomes" id="UP000034103"/>
    </source>
</evidence>
<dbReference type="AlphaFoldDB" id="A0A0F6U6E4"/>
<organism evidence="2 3">
    <name type="scientific">Microcystis aeruginosa NIES-2549</name>
    <dbReference type="NCBI Taxonomy" id="1641812"/>
    <lineage>
        <taxon>Bacteria</taxon>
        <taxon>Bacillati</taxon>
        <taxon>Cyanobacteriota</taxon>
        <taxon>Cyanophyceae</taxon>
        <taxon>Oscillatoriophycideae</taxon>
        <taxon>Chroococcales</taxon>
        <taxon>Microcystaceae</taxon>
        <taxon>Microcystis</taxon>
    </lineage>
</organism>
<reference evidence="2 3" key="1">
    <citation type="journal article" date="2015" name="Genome Announc.">
        <title>Complete Genome Sequence of Microcystis aeruginosa NIES-2549, a Bloom-Forming Cyanobacterium from Lake Kasumigaura, Japan.</title>
        <authorList>
            <person name="Yamaguchi H."/>
            <person name="Suzuki S."/>
            <person name="Tanabe Y."/>
            <person name="Osana Y."/>
            <person name="Shimura Y."/>
            <person name="Ishida K."/>
            <person name="Kawachi M."/>
        </authorList>
    </citation>
    <scope>NUCLEOTIDE SEQUENCE [LARGE SCALE GENOMIC DNA]</scope>
    <source>
        <strain evidence="2 3">NIES-2549</strain>
    </source>
</reference>
<dbReference type="InterPro" id="IPR027417">
    <property type="entry name" value="P-loop_NTPase"/>
</dbReference>
<accession>A0A0F6U6E4</accession>
<protein>
    <submittedName>
        <fullName evidence="2">Uncharacterized protein</fullName>
    </submittedName>
</protein>
<name>A0A0F6U6E4_MICAE</name>
<evidence type="ECO:0000256" key="1">
    <source>
        <dbReference type="SAM" id="Coils"/>
    </source>
</evidence>